<accession>A0A7I4Y4D6</accession>
<dbReference type="Proteomes" id="UP000025227">
    <property type="component" value="Unplaced"/>
</dbReference>
<name>A0A7I4Y4D6_HAECO</name>
<reference evidence="2" key="1">
    <citation type="submission" date="2020-12" db="UniProtKB">
        <authorList>
            <consortium name="WormBaseParasite"/>
        </authorList>
    </citation>
    <scope>IDENTIFICATION</scope>
    <source>
        <strain evidence="2">MHco3</strain>
    </source>
</reference>
<evidence type="ECO:0000313" key="2">
    <source>
        <dbReference type="WBParaSite" id="HCON_00050280-00001"/>
    </source>
</evidence>
<dbReference type="AlphaFoldDB" id="A0A7I4Y4D6"/>
<evidence type="ECO:0000313" key="1">
    <source>
        <dbReference type="Proteomes" id="UP000025227"/>
    </source>
</evidence>
<protein>
    <submittedName>
        <fullName evidence="2">IENR2 domain-containing protein</fullName>
    </submittedName>
</protein>
<proteinExistence type="predicted"/>
<dbReference type="OrthoDB" id="5873880at2759"/>
<organism evidence="1 2">
    <name type="scientific">Haemonchus contortus</name>
    <name type="common">Barber pole worm</name>
    <dbReference type="NCBI Taxonomy" id="6289"/>
    <lineage>
        <taxon>Eukaryota</taxon>
        <taxon>Metazoa</taxon>
        <taxon>Ecdysozoa</taxon>
        <taxon>Nematoda</taxon>
        <taxon>Chromadorea</taxon>
        <taxon>Rhabditida</taxon>
        <taxon>Rhabditina</taxon>
        <taxon>Rhabditomorpha</taxon>
        <taxon>Strongyloidea</taxon>
        <taxon>Trichostrongylidae</taxon>
        <taxon>Haemonchus</taxon>
    </lineage>
</organism>
<sequence length="131" mass="15187">MPHVPGLGAKEQVNKIVSEICKSKGSLSLAMDKTDRRRCLFLRKKIRNYCLESHIPVPEVSVRKSQIILKHPTTKETKRFKSTELAVLLGWNYSEWQGTAIYKLFTNAERRNYEGRKRAANHWISMTTPRS</sequence>
<keyword evidence="1" id="KW-1185">Reference proteome</keyword>
<dbReference type="WBParaSite" id="HCON_00050280-00001">
    <property type="protein sequence ID" value="HCON_00050280-00001"/>
    <property type="gene ID" value="HCON_00050280"/>
</dbReference>